<protein>
    <recommendedName>
        <fullName evidence="1">HTH cro/C1-type domain-containing protein</fullName>
    </recommendedName>
</protein>
<dbReference type="PROSITE" id="PS50943">
    <property type="entry name" value="HTH_CROC1"/>
    <property type="match status" value="1"/>
</dbReference>
<reference evidence="2 3" key="1">
    <citation type="journal article" date="2016" name="Nat. Commun.">
        <title>Thousands of microbial genomes shed light on interconnected biogeochemical processes in an aquifer system.</title>
        <authorList>
            <person name="Anantharaman K."/>
            <person name="Brown C.T."/>
            <person name="Hug L.A."/>
            <person name="Sharon I."/>
            <person name="Castelle C.J."/>
            <person name="Probst A.J."/>
            <person name="Thomas B.C."/>
            <person name="Singh A."/>
            <person name="Wilkins M.J."/>
            <person name="Karaoz U."/>
            <person name="Brodie E.L."/>
            <person name="Williams K.H."/>
            <person name="Hubbard S.S."/>
            <person name="Banfield J.F."/>
        </authorList>
    </citation>
    <scope>NUCLEOTIDE SEQUENCE [LARGE SCALE GENOMIC DNA]</scope>
</reference>
<sequence length="149" mass="17355">MSSEIEKIEQNLLTRKKYRDVYNRMMTDVFYRAGRMVKEARVSKGLSQAELAKKLKTHQSVIARLENSSANISLGFLDKVAKALNTRLLSPRFESLKEVEDEYDKRVYQNLRPVSKITMRLEESKRRISNARYVIPRLFPITIGSKSNK</sequence>
<dbReference type="SMART" id="SM00530">
    <property type="entry name" value="HTH_XRE"/>
    <property type="match status" value="1"/>
</dbReference>
<dbReference type="SUPFAM" id="SSF47413">
    <property type="entry name" value="lambda repressor-like DNA-binding domains"/>
    <property type="match status" value="1"/>
</dbReference>
<dbReference type="Pfam" id="PF01381">
    <property type="entry name" value="HTH_3"/>
    <property type="match status" value="1"/>
</dbReference>
<evidence type="ECO:0000259" key="1">
    <source>
        <dbReference type="PROSITE" id="PS50943"/>
    </source>
</evidence>
<proteinExistence type="predicted"/>
<evidence type="ECO:0000313" key="2">
    <source>
        <dbReference type="EMBL" id="OGF34841.1"/>
    </source>
</evidence>
<dbReference type="Gene3D" id="1.10.260.40">
    <property type="entry name" value="lambda repressor-like DNA-binding domains"/>
    <property type="match status" value="1"/>
</dbReference>
<dbReference type="GO" id="GO:0003677">
    <property type="term" value="F:DNA binding"/>
    <property type="evidence" value="ECO:0007669"/>
    <property type="project" value="InterPro"/>
</dbReference>
<dbReference type="CDD" id="cd00093">
    <property type="entry name" value="HTH_XRE"/>
    <property type="match status" value="1"/>
</dbReference>
<accession>A0A1F5T8T8</accession>
<comment type="caution">
    <text evidence="2">The sequence shown here is derived from an EMBL/GenBank/DDBJ whole genome shotgun (WGS) entry which is preliminary data.</text>
</comment>
<name>A0A1F5T8T8_9BACT</name>
<dbReference type="AlphaFoldDB" id="A0A1F5T8T8"/>
<feature type="domain" description="HTH cro/C1-type" evidence="1">
    <location>
        <begin position="37"/>
        <end position="93"/>
    </location>
</feature>
<dbReference type="InterPro" id="IPR010982">
    <property type="entry name" value="Lambda_DNA-bd_dom_sf"/>
</dbReference>
<dbReference type="InterPro" id="IPR001387">
    <property type="entry name" value="Cro/C1-type_HTH"/>
</dbReference>
<dbReference type="EMBL" id="MFGM01000067">
    <property type="protein sequence ID" value="OGF34841.1"/>
    <property type="molecule type" value="Genomic_DNA"/>
</dbReference>
<gene>
    <name evidence="2" type="ORF">A2482_02080</name>
</gene>
<evidence type="ECO:0000313" key="3">
    <source>
        <dbReference type="Proteomes" id="UP000178656"/>
    </source>
</evidence>
<organism evidence="2 3">
    <name type="scientific">Candidatus Falkowbacteria bacterium RIFOXYC2_FULL_48_21</name>
    <dbReference type="NCBI Taxonomy" id="1798005"/>
    <lineage>
        <taxon>Bacteria</taxon>
        <taxon>Candidatus Falkowiibacteriota</taxon>
    </lineage>
</organism>
<dbReference type="Proteomes" id="UP000178656">
    <property type="component" value="Unassembled WGS sequence"/>
</dbReference>